<name>A0A426UCC9_9CHLR</name>
<evidence type="ECO:0000313" key="4">
    <source>
        <dbReference type="Proteomes" id="UP000280307"/>
    </source>
</evidence>
<comment type="caution">
    <text evidence="3">The sequence shown here is derived from an EMBL/GenBank/DDBJ whole genome shotgun (WGS) entry which is preliminary data.</text>
</comment>
<protein>
    <recommendedName>
        <fullName evidence="2">Golvesin/Xly CBD-like domain-containing protein</fullName>
    </recommendedName>
</protein>
<accession>A0A426UCC9</accession>
<reference evidence="3 4" key="1">
    <citation type="submission" date="2018-12" db="EMBL/GenBank/DDBJ databases">
        <title>Genome Sequence of Candidatus Viridilinea halotolerans isolated from saline sulfide-rich spring.</title>
        <authorList>
            <person name="Grouzdev D.S."/>
            <person name="Burganskaya E.I."/>
            <person name="Krutkina M.S."/>
            <person name="Sukhacheva M.V."/>
            <person name="Gorlenko V.M."/>
        </authorList>
    </citation>
    <scope>NUCLEOTIDE SEQUENCE [LARGE SCALE GENOMIC DNA]</scope>
    <source>
        <strain evidence="3">Chok-6</strain>
    </source>
</reference>
<dbReference type="InterPro" id="IPR033803">
    <property type="entry name" value="CBD-like_Golvesin-Xly"/>
</dbReference>
<gene>
    <name evidence="3" type="ORF">EI684_00230</name>
</gene>
<evidence type="ECO:0000259" key="2">
    <source>
        <dbReference type="Pfam" id="PF25275"/>
    </source>
</evidence>
<keyword evidence="1" id="KW-0732">Signal</keyword>
<organism evidence="3 4">
    <name type="scientific">Candidatus Viridilinea halotolerans</name>
    <dbReference type="NCBI Taxonomy" id="2491704"/>
    <lineage>
        <taxon>Bacteria</taxon>
        <taxon>Bacillati</taxon>
        <taxon>Chloroflexota</taxon>
        <taxon>Chloroflexia</taxon>
        <taxon>Chloroflexales</taxon>
        <taxon>Chloroflexineae</taxon>
        <taxon>Oscillochloridaceae</taxon>
        <taxon>Candidatus Viridilinea</taxon>
    </lineage>
</organism>
<sequence>MRTPQLWSRIVWALLILATALPASIAQAQSLVDATPHFSVTSLAQSDDVLSSADGSLTLTRNASPPPAYLSGFQQYGTYTSATQRFNLPTSRLALTYTADVPNGTAALLDVRGSVDGQHWLPWVTEVAPNGVVGFTTPIRYAQYRVTLMGSLGLTPTVRGLSLDTTSREATVHAASVNTYAIAPTFRVRATRQGMVGGRTANGWIIPPRARFASLPSTSSLSSRGGHEYQVRLTYQGRSVVVPVYDVGPHNTRDDYWNQVRRGFPDLPWGWPMDHAAYYQGYNGGRAAHGYVRFPTAVDVGDGAWLDDLGIVGDQAELEVTFLWLGQDPAAGPPVRDPAASEIVVDELGGDFWKSTQFGASAMGCGENHHAYWTRAIPEAQGAPMARWQPRIPVEAEYDVYVHVPICPSRTAPLTAARYLINHRDGTLEVPINQRTQTSWVHLGRYTFAEGNEGFVQLGAIGERGATVWFDKVKWVRAQ</sequence>
<dbReference type="Pfam" id="PF25275">
    <property type="entry name" value="Golvesin_C"/>
    <property type="match status" value="1"/>
</dbReference>
<dbReference type="EMBL" id="RSAS01000012">
    <property type="protein sequence ID" value="RRR78521.1"/>
    <property type="molecule type" value="Genomic_DNA"/>
</dbReference>
<feature type="signal peptide" evidence="1">
    <location>
        <begin position="1"/>
        <end position="28"/>
    </location>
</feature>
<proteinExistence type="predicted"/>
<dbReference type="Proteomes" id="UP000280307">
    <property type="component" value="Unassembled WGS sequence"/>
</dbReference>
<feature type="domain" description="Golvesin/Xly CBD-like" evidence="2">
    <location>
        <begin position="353"/>
        <end position="476"/>
    </location>
</feature>
<dbReference type="AlphaFoldDB" id="A0A426UCC9"/>
<evidence type="ECO:0000313" key="3">
    <source>
        <dbReference type="EMBL" id="RRR78521.1"/>
    </source>
</evidence>
<evidence type="ECO:0000256" key="1">
    <source>
        <dbReference type="SAM" id="SignalP"/>
    </source>
</evidence>
<feature type="chain" id="PRO_5019038211" description="Golvesin/Xly CBD-like domain-containing protein" evidence="1">
    <location>
        <begin position="29"/>
        <end position="479"/>
    </location>
</feature>